<reference evidence="3" key="1">
    <citation type="submission" date="2025-08" db="UniProtKB">
        <authorList>
            <consortium name="RefSeq"/>
        </authorList>
    </citation>
    <scope>IDENTIFICATION</scope>
    <source>
        <tissue evidence="3">Muscle</tissue>
    </source>
</reference>
<evidence type="ECO:0000313" key="2">
    <source>
        <dbReference type="Proteomes" id="UP000504611"/>
    </source>
</evidence>
<evidence type="ECO:0000256" key="1">
    <source>
        <dbReference type="SAM" id="MobiDB-lite"/>
    </source>
</evidence>
<gene>
    <name evidence="3" type="primary">LOC104957048</name>
</gene>
<dbReference type="GeneID" id="104957048"/>
<organism evidence="2 3">
    <name type="scientific">Notothenia coriiceps</name>
    <name type="common">black rockcod</name>
    <dbReference type="NCBI Taxonomy" id="8208"/>
    <lineage>
        <taxon>Eukaryota</taxon>
        <taxon>Metazoa</taxon>
        <taxon>Chordata</taxon>
        <taxon>Craniata</taxon>
        <taxon>Vertebrata</taxon>
        <taxon>Euteleostomi</taxon>
        <taxon>Actinopterygii</taxon>
        <taxon>Neopterygii</taxon>
        <taxon>Teleostei</taxon>
        <taxon>Neoteleostei</taxon>
        <taxon>Acanthomorphata</taxon>
        <taxon>Eupercaria</taxon>
        <taxon>Perciformes</taxon>
        <taxon>Notothenioidei</taxon>
        <taxon>Nototheniidae</taxon>
        <taxon>Notothenia</taxon>
    </lineage>
</organism>
<evidence type="ECO:0000313" key="3">
    <source>
        <dbReference type="RefSeq" id="XP_010782954.1"/>
    </source>
</evidence>
<keyword evidence="2" id="KW-1185">Reference proteome</keyword>
<feature type="compositionally biased region" description="Polar residues" evidence="1">
    <location>
        <begin position="164"/>
        <end position="175"/>
    </location>
</feature>
<name>A0A6I9NY49_9TELE</name>
<sequence>MEAEPQDRSLDEGALPSLCLKQVYPKYTKQFNYLRLVERIAALFIRFLGVKGNMRLGPTAFRTFIRTCKLSNSNFSMASVDILYIDITRRWSGTMADSREAGMGLQAFVEAFFYLAARRFKSQPLREQVASLLELCEAQLETPPPGGEERRSVSCSRALPRSIRTQTLPHPQLSSPGPLRRATSQDYRLHQRLKPRSLRANLEN</sequence>
<dbReference type="RefSeq" id="XP_010782954.1">
    <property type="nucleotide sequence ID" value="XM_010784652.1"/>
</dbReference>
<dbReference type="Proteomes" id="UP000504611">
    <property type="component" value="Unplaced"/>
</dbReference>
<proteinExistence type="predicted"/>
<protein>
    <submittedName>
        <fullName evidence="3">Tubulin polyglutamylase TTLL11-like</fullName>
    </submittedName>
</protein>
<dbReference type="KEGG" id="ncc:104957048"/>
<feature type="region of interest" description="Disordered" evidence="1">
    <location>
        <begin position="164"/>
        <end position="185"/>
    </location>
</feature>
<dbReference type="AlphaFoldDB" id="A0A6I9NY49"/>
<accession>A0A6I9NY49</accession>
<dbReference type="OrthoDB" id="202825at2759"/>